<dbReference type="Pfam" id="PF21320">
    <property type="entry name" value="WHD_Rv2258c"/>
    <property type="match status" value="1"/>
</dbReference>
<evidence type="ECO:0000313" key="3">
    <source>
        <dbReference type="EMBL" id="GMG86067.1"/>
    </source>
</evidence>
<evidence type="ECO:0000259" key="2">
    <source>
        <dbReference type="Pfam" id="PF21320"/>
    </source>
</evidence>
<dbReference type="InterPro" id="IPR036388">
    <property type="entry name" value="WH-like_DNA-bd_sf"/>
</dbReference>
<dbReference type="SUPFAM" id="SSF46785">
    <property type="entry name" value="Winged helix' DNA-binding domain"/>
    <property type="match status" value="1"/>
</dbReference>
<keyword evidence="4" id="KW-1185">Reference proteome</keyword>
<dbReference type="InterPro" id="IPR053173">
    <property type="entry name" value="SAM-binding_MTase"/>
</dbReference>
<dbReference type="InterPro" id="IPR048711">
    <property type="entry name" value="WHD_Rv2258c"/>
</dbReference>
<dbReference type="GO" id="GO:0032259">
    <property type="term" value="P:methylation"/>
    <property type="evidence" value="ECO:0007669"/>
    <property type="project" value="UniProtKB-KW"/>
</dbReference>
<dbReference type="CDD" id="cd02440">
    <property type="entry name" value="AdoMet_MTases"/>
    <property type="match status" value="1"/>
</dbReference>
<name>A0ABQ6LVL3_9GAMM</name>
<dbReference type="RefSeq" id="WP_285762581.1">
    <property type="nucleotide sequence ID" value="NZ_BSYJ01000001.1"/>
</dbReference>
<accession>A0ABQ6LVL3</accession>
<dbReference type="InterPro" id="IPR036390">
    <property type="entry name" value="WH_DNA-bd_sf"/>
</dbReference>
<dbReference type="Gene3D" id="1.10.10.10">
    <property type="entry name" value="Winged helix-like DNA-binding domain superfamily/Winged helix DNA-binding domain"/>
    <property type="match status" value="1"/>
</dbReference>
<sequence>MTTEISEVEVEVTAEATPIDMAKVEAFAGRVIGDLAATGAQALVYVGDQLGLLAALAEAPVTSDELAEKTALDARYVREWLSGLAAHGYIDYEAATKKFSMPPEHAAVLADDTSPAFMAAAASVTRSMYHSADDIAEAFRTGDGFGWHQHHQCLFRGTERFFRPGYKTFLIDDWLHKLDGVVEKLERGAKVLDVGCGHGASTIILAKAFPNSEFYGVDYHVDSIAAAEQAAMEAGVDGRTHFSVCTAKDIAGGPYDLICYFDCLHDMGDPVGAARQARNCLAKDGKLLLVEPMAKDALEDNMNPLSALFYAGSTFLCTPCSKSQEVGLALGAQAGPKRLSEVLNQAGFSGVRVATESMANLIIEAKI</sequence>
<evidence type="ECO:0000313" key="4">
    <source>
        <dbReference type="Proteomes" id="UP001224392"/>
    </source>
</evidence>
<dbReference type="PANTHER" id="PTHR45128">
    <property type="entry name" value="METHYLTRANSFERASE TYPE 11"/>
    <property type="match status" value="1"/>
</dbReference>
<protein>
    <submittedName>
        <fullName evidence="3">Class I SAM-dependent methyltransferase</fullName>
    </submittedName>
</protein>
<dbReference type="InterPro" id="IPR029063">
    <property type="entry name" value="SAM-dependent_MTases_sf"/>
</dbReference>
<dbReference type="Gene3D" id="3.40.50.150">
    <property type="entry name" value="Vaccinia Virus protein VP39"/>
    <property type="match status" value="1"/>
</dbReference>
<feature type="domain" description="Methyltransferase" evidence="1">
    <location>
        <begin position="186"/>
        <end position="303"/>
    </location>
</feature>
<reference evidence="3 4" key="1">
    <citation type="submission" date="2023-04" db="EMBL/GenBank/DDBJ databases">
        <title>Marinobulbifer ophiurae gen. nov., sp. Nov., isolate from tissue of brittle star Ophioplocus japonicus.</title>
        <authorList>
            <person name="Kawano K."/>
            <person name="Sawayama S."/>
            <person name="Nakagawa S."/>
        </authorList>
    </citation>
    <scope>NUCLEOTIDE SEQUENCE [LARGE SCALE GENOMIC DNA]</scope>
    <source>
        <strain evidence="3 4">NKW57</strain>
    </source>
</reference>
<dbReference type="PANTHER" id="PTHR45128:SF2">
    <property type="entry name" value="METHYLTRANSFERASE DOMAIN-CONTAINING PROTEIN"/>
    <property type="match status" value="1"/>
</dbReference>
<dbReference type="Pfam" id="PF13847">
    <property type="entry name" value="Methyltransf_31"/>
    <property type="match status" value="1"/>
</dbReference>
<organism evidence="3 4">
    <name type="scientific">Biformimicrobium ophioploci</name>
    <dbReference type="NCBI Taxonomy" id="3036711"/>
    <lineage>
        <taxon>Bacteria</taxon>
        <taxon>Pseudomonadati</taxon>
        <taxon>Pseudomonadota</taxon>
        <taxon>Gammaproteobacteria</taxon>
        <taxon>Cellvibrionales</taxon>
        <taxon>Microbulbiferaceae</taxon>
        <taxon>Biformimicrobium</taxon>
    </lineage>
</organism>
<evidence type="ECO:0000259" key="1">
    <source>
        <dbReference type="Pfam" id="PF13847"/>
    </source>
</evidence>
<comment type="caution">
    <text evidence="3">The sequence shown here is derived from an EMBL/GenBank/DDBJ whole genome shotgun (WGS) entry which is preliminary data.</text>
</comment>
<dbReference type="SUPFAM" id="SSF53335">
    <property type="entry name" value="S-adenosyl-L-methionine-dependent methyltransferases"/>
    <property type="match status" value="1"/>
</dbReference>
<proteinExistence type="predicted"/>
<dbReference type="EMBL" id="BSYJ01000001">
    <property type="protein sequence ID" value="GMG86067.1"/>
    <property type="molecule type" value="Genomic_DNA"/>
</dbReference>
<keyword evidence="3" id="KW-0808">Transferase</keyword>
<gene>
    <name evidence="3" type="ORF">MNKW57_03880</name>
</gene>
<dbReference type="InterPro" id="IPR025714">
    <property type="entry name" value="Methyltranfer_dom"/>
</dbReference>
<dbReference type="Proteomes" id="UP001224392">
    <property type="component" value="Unassembled WGS sequence"/>
</dbReference>
<keyword evidence="3" id="KW-0489">Methyltransferase</keyword>
<dbReference type="GO" id="GO:0008168">
    <property type="term" value="F:methyltransferase activity"/>
    <property type="evidence" value="ECO:0007669"/>
    <property type="project" value="UniProtKB-KW"/>
</dbReference>
<feature type="domain" description="S-adenosylmethionine-dependent methyltransferase Rv2258c-like winged HTH" evidence="2">
    <location>
        <begin position="43"/>
        <end position="110"/>
    </location>
</feature>